<organism evidence="1 2">
    <name type="scientific">Stephania cephalantha</name>
    <dbReference type="NCBI Taxonomy" id="152367"/>
    <lineage>
        <taxon>Eukaryota</taxon>
        <taxon>Viridiplantae</taxon>
        <taxon>Streptophyta</taxon>
        <taxon>Embryophyta</taxon>
        <taxon>Tracheophyta</taxon>
        <taxon>Spermatophyta</taxon>
        <taxon>Magnoliopsida</taxon>
        <taxon>Ranunculales</taxon>
        <taxon>Menispermaceae</taxon>
        <taxon>Menispermoideae</taxon>
        <taxon>Cissampelideae</taxon>
        <taxon>Stephania</taxon>
    </lineage>
</organism>
<reference evidence="1 2" key="1">
    <citation type="submission" date="2024-01" db="EMBL/GenBank/DDBJ databases">
        <title>Genome assemblies of Stephania.</title>
        <authorList>
            <person name="Yang L."/>
        </authorList>
    </citation>
    <scope>NUCLEOTIDE SEQUENCE [LARGE SCALE GENOMIC DNA]</scope>
    <source>
        <strain evidence="1">JXDWG</strain>
        <tissue evidence="1">Leaf</tissue>
    </source>
</reference>
<dbReference type="EMBL" id="JBBNAG010000012">
    <property type="protein sequence ID" value="KAK9089322.1"/>
    <property type="molecule type" value="Genomic_DNA"/>
</dbReference>
<dbReference type="GO" id="GO:0004866">
    <property type="term" value="F:endopeptidase inhibitor activity"/>
    <property type="evidence" value="ECO:0007669"/>
    <property type="project" value="InterPro"/>
</dbReference>
<protein>
    <submittedName>
        <fullName evidence="1">Uncharacterized protein</fullName>
    </submittedName>
</protein>
<sequence>MVQDTDGNSVKVGVPYHALPVRGAGGGGGGGLALAPNKNHTKICPLSVVRSRRQASRGLPISFFPVVHNAPAAERGVVSSSTDHIFVFNLTCGRICGAAPMWRRDALDKSVGKYFITATSTVMTTDMEDRFKIEHFGRIGEAPIYKLSYCPTVCNTCEKALCKDIGVHSDDKDGFQRLALTNDSPILVRFKKV</sequence>
<dbReference type="PANTHER" id="PTHR33107">
    <property type="entry name" value="KUNITZ TRYPSIN INHIBITOR 2"/>
    <property type="match status" value="1"/>
</dbReference>
<comment type="caution">
    <text evidence="1">The sequence shown here is derived from an EMBL/GenBank/DDBJ whole genome shotgun (WGS) entry which is preliminary data.</text>
</comment>
<evidence type="ECO:0000313" key="2">
    <source>
        <dbReference type="Proteomes" id="UP001419268"/>
    </source>
</evidence>
<gene>
    <name evidence="1" type="ORF">Scep_028404</name>
</gene>
<dbReference type="SUPFAM" id="SSF50386">
    <property type="entry name" value="STI-like"/>
    <property type="match status" value="1"/>
</dbReference>
<proteinExistence type="predicted"/>
<dbReference type="PANTHER" id="PTHR33107:SF5">
    <property type="entry name" value="KUNITZ TRYPSIN INHIBITOR 5"/>
    <property type="match status" value="1"/>
</dbReference>
<dbReference type="AlphaFoldDB" id="A0AAP0HLS7"/>
<evidence type="ECO:0000313" key="1">
    <source>
        <dbReference type="EMBL" id="KAK9089322.1"/>
    </source>
</evidence>
<name>A0AAP0HLS7_9MAGN</name>
<dbReference type="Pfam" id="PF00197">
    <property type="entry name" value="Kunitz_legume"/>
    <property type="match status" value="1"/>
</dbReference>
<accession>A0AAP0HLS7</accession>
<dbReference type="PRINTS" id="PR00291">
    <property type="entry name" value="KUNITZINHBTR"/>
</dbReference>
<dbReference type="Gene3D" id="2.80.10.50">
    <property type="match status" value="1"/>
</dbReference>
<dbReference type="InterPro" id="IPR002160">
    <property type="entry name" value="Prot_inh_Kunz-lg"/>
</dbReference>
<keyword evidence="2" id="KW-1185">Reference proteome</keyword>
<dbReference type="InterPro" id="IPR011065">
    <property type="entry name" value="Kunitz_inhibitor_STI-like_sf"/>
</dbReference>
<dbReference type="SMART" id="SM00452">
    <property type="entry name" value="STI"/>
    <property type="match status" value="1"/>
</dbReference>
<dbReference type="Proteomes" id="UP001419268">
    <property type="component" value="Unassembled WGS sequence"/>
</dbReference>